<feature type="compositionally biased region" description="Polar residues" evidence="1">
    <location>
        <begin position="368"/>
        <end position="377"/>
    </location>
</feature>
<organism evidence="3 4">
    <name type="scientific">Tetrahymena thermophila (strain SB210)</name>
    <dbReference type="NCBI Taxonomy" id="312017"/>
    <lineage>
        <taxon>Eukaryota</taxon>
        <taxon>Sar</taxon>
        <taxon>Alveolata</taxon>
        <taxon>Ciliophora</taxon>
        <taxon>Intramacronucleata</taxon>
        <taxon>Oligohymenophorea</taxon>
        <taxon>Hymenostomatida</taxon>
        <taxon>Tetrahymenina</taxon>
        <taxon>Tetrahymenidae</taxon>
        <taxon>Tetrahymena</taxon>
    </lineage>
</organism>
<evidence type="ECO:0000313" key="3">
    <source>
        <dbReference type="EMBL" id="EAS06150.3"/>
    </source>
</evidence>
<dbReference type="RefSeq" id="XP_001026395.3">
    <property type="nucleotide sequence ID" value="XM_001026395.4"/>
</dbReference>
<dbReference type="SUPFAM" id="SSF48464">
    <property type="entry name" value="ENTH/VHS domain"/>
    <property type="match status" value="1"/>
</dbReference>
<feature type="region of interest" description="Disordered" evidence="1">
    <location>
        <begin position="316"/>
        <end position="352"/>
    </location>
</feature>
<dbReference type="PROSITE" id="PS50942">
    <property type="entry name" value="ENTH"/>
    <property type="match status" value="1"/>
</dbReference>
<dbReference type="STRING" id="312017.I7M4B3"/>
<feature type="region of interest" description="Disordered" evidence="1">
    <location>
        <begin position="364"/>
        <end position="384"/>
    </location>
</feature>
<keyword evidence="4" id="KW-1185">Reference proteome</keyword>
<feature type="compositionally biased region" description="Basic and acidic residues" evidence="1">
    <location>
        <begin position="335"/>
        <end position="348"/>
    </location>
</feature>
<evidence type="ECO:0000256" key="1">
    <source>
        <dbReference type="SAM" id="MobiDB-lite"/>
    </source>
</evidence>
<evidence type="ECO:0000313" key="4">
    <source>
        <dbReference type="Proteomes" id="UP000009168"/>
    </source>
</evidence>
<evidence type="ECO:0000259" key="2">
    <source>
        <dbReference type="PROSITE" id="PS50942"/>
    </source>
</evidence>
<dbReference type="AlphaFoldDB" id="I7M4B3"/>
<dbReference type="GeneID" id="7833353"/>
<dbReference type="Pfam" id="PF01417">
    <property type="entry name" value="ENTH"/>
    <property type="match status" value="1"/>
</dbReference>
<accession>I7M4B3</accession>
<dbReference type="KEGG" id="tet:TTHERM_00670740"/>
<dbReference type="InParanoid" id="I7M4B3"/>
<dbReference type="InterPro" id="IPR008942">
    <property type="entry name" value="ENTH_VHS"/>
</dbReference>
<feature type="domain" description="ENTH" evidence="2">
    <location>
        <begin position="48"/>
        <end position="177"/>
    </location>
</feature>
<sequence>MSSIKQKKKRKTCIHFFSFYIDDNIEIFIANLQNNNRINISKYVGESKQQDQIHPSEQFLIETISTDDTIVPVAQLDKIAQETFDIEKYEVIIRSLTRILEKELNSNKIIKLLIISDYLLKNGCSGCIDDLRDHLYIFKYFQKYEEQKATEMQAIIQKKALHLCKLLEDKQLLQKEKIISCQIKRQLEANKSQIYGLGNIEGLDATEQSKFSRLKSLKYFVQLNDLVENYFYKYLDNMNDKLDDMTETIGVKVDQYIGYIQKKIQSHSTDKSQNSQFVDSCMDYDIDGANGAQKNQFEPAIGTDILEFEDNPDEETFATQNKKEEQKQQQQQQKQEIKEEKQHQKQTEYENEELQMIDLLELEDNTDSKFGTSNQYSKNKDYLL</sequence>
<proteinExistence type="predicted"/>
<dbReference type="InterPro" id="IPR013809">
    <property type="entry name" value="ENTH"/>
</dbReference>
<dbReference type="OrthoDB" id="4033880at2759"/>
<dbReference type="CDD" id="cd03571">
    <property type="entry name" value="ENTH"/>
    <property type="match status" value="1"/>
</dbReference>
<dbReference type="eggNOG" id="ENOG502SVT2">
    <property type="taxonomic scope" value="Eukaryota"/>
</dbReference>
<dbReference type="EMBL" id="GG662308">
    <property type="protein sequence ID" value="EAS06150.3"/>
    <property type="molecule type" value="Genomic_DNA"/>
</dbReference>
<protein>
    <submittedName>
        <fullName evidence="3">ENTH domain protein</fullName>
    </submittedName>
</protein>
<reference evidence="4" key="1">
    <citation type="journal article" date="2006" name="PLoS Biol.">
        <title>Macronuclear genome sequence of the ciliate Tetrahymena thermophila, a model eukaryote.</title>
        <authorList>
            <person name="Eisen J.A."/>
            <person name="Coyne R.S."/>
            <person name="Wu M."/>
            <person name="Wu D."/>
            <person name="Thiagarajan M."/>
            <person name="Wortman J.R."/>
            <person name="Badger J.H."/>
            <person name="Ren Q."/>
            <person name="Amedeo P."/>
            <person name="Jones K.M."/>
            <person name="Tallon L.J."/>
            <person name="Delcher A.L."/>
            <person name="Salzberg S.L."/>
            <person name="Silva J.C."/>
            <person name="Haas B.J."/>
            <person name="Majoros W.H."/>
            <person name="Farzad M."/>
            <person name="Carlton J.M."/>
            <person name="Smith R.K. Jr."/>
            <person name="Garg J."/>
            <person name="Pearlman R.E."/>
            <person name="Karrer K.M."/>
            <person name="Sun L."/>
            <person name="Manning G."/>
            <person name="Elde N.C."/>
            <person name="Turkewitz A.P."/>
            <person name="Asai D.J."/>
            <person name="Wilkes D.E."/>
            <person name="Wang Y."/>
            <person name="Cai H."/>
            <person name="Collins K."/>
            <person name="Stewart B.A."/>
            <person name="Lee S.R."/>
            <person name="Wilamowska K."/>
            <person name="Weinberg Z."/>
            <person name="Ruzzo W.L."/>
            <person name="Wloga D."/>
            <person name="Gaertig J."/>
            <person name="Frankel J."/>
            <person name="Tsao C.-C."/>
            <person name="Gorovsky M.A."/>
            <person name="Keeling P.J."/>
            <person name="Waller R.F."/>
            <person name="Patron N.J."/>
            <person name="Cherry J.M."/>
            <person name="Stover N.A."/>
            <person name="Krieger C.J."/>
            <person name="del Toro C."/>
            <person name="Ryder H.F."/>
            <person name="Williamson S.C."/>
            <person name="Barbeau R.A."/>
            <person name="Hamilton E.P."/>
            <person name="Orias E."/>
        </authorList>
    </citation>
    <scope>NUCLEOTIDE SEQUENCE [LARGE SCALE GENOMIC DNA]</scope>
    <source>
        <strain evidence="4">SB210</strain>
    </source>
</reference>
<dbReference type="Gene3D" id="1.25.40.90">
    <property type="match status" value="1"/>
</dbReference>
<name>I7M4B3_TETTS</name>
<dbReference type="Proteomes" id="UP000009168">
    <property type="component" value="Unassembled WGS sequence"/>
</dbReference>
<gene>
    <name evidence="3" type="ORF">TTHERM_00670740</name>
</gene>